<protein>
    <submittedName>
        <fullName evidence="4">PfkB family carbohydrate kinase</fullName>
    </submittedName>
</protein>
<evidence type="ECO:0000259" key="3">
    <source>
        <dbReference type="Pfam" id="PF00294"/>
    </source>
</evidence>
<dbReference type="Gene3D" id="1.10.10.10">
    <property type="entry name" value="Winged helix-like DNA-binding domain superfamily/Winged helix DNA-binding domain"/>
    <property type="match status" value="1"/>
</dbReference>
<dbReference type="InterPro" id="IPR036388">
    <property type="entry name" value="WH-like_DNA-bd_sf"/>
</dbReference>
<reference evidence="5" key="1">
    <citation type="journal article" date="2019" name="Int. J. Syst. Evol. Microbiol.">
        <title>The Global Catalogue of Microorganisms (GCM) 10K type strain sequencing project: providing services to taxonomists for standard genome sequencing and annotation.</title>
        <authorList>
            <consortium name="The Broad Institute Genomics Platform"/>
            <consortium name="The Broad Institute Genome Sequencing Center for Infectious Disease"/>
            <person name="Wu L."/>
            <person name="Ma J."/>
        </authorList>
    </citation>
    <scope>NUCLEOTIDE SEQUENCE [LARGE SCALE GENOMIC DNA]</scope>
    <source>
        <strain evidence="5">CCTCC AB 2013263</strain>
    </source>
</reference>
<organism evidence="4 5">
    <name type="scientific">Deinococcus antarcticus</name>
    <dbReference type="NCBI Taxonomy" id="1298767"/>
    <lineage>
        <taxon>Bacteria</taxon>
        <taxon>Thermotogati</taxon>
        <taxon>Deinococcota</taxon>
        <taxon>Deinococci</taxon>
        <taxon>Deinococcales</taxon>
        <taxon>Deinococcaceae</taxon>
        <taxon>Deinococcus</taxon>
    </lineage>
</organism>
<dbReference type="PROSITE" id="PS00584">
    <property type="entry name" value="PFKB_KINASES_2"/>
    <property type="match status" value="1"/>
</dbReference>
<dbReference type="InterPro" id="IPR029056">
    <property type="entry name" value="Ribokinase-like"/>
</dbReference>
<evidence type="ECO:0000313" key="5">
    <source>
        <dbReference type="Proteomes" id="UP001595748"/>
    </source>
</evidence>
<keyword evidence="1" id="KW-0808">Transferase</keyword>
<gene>
    <name evidence="4" type="ORF">ACFOPQ_00070</name>
</gene>
<dbReference type="InterPro" id="IPR036390">
    <property type="entry name" value="WH_DNA-bd_sf"/>
</dbReference>
<dbReference type="PANTHER" id="PTHR42909">
    <property type="entry name" value="ZGC:136858"/>
    <property type="match status" value="1"/>
</dbReference>
<dbReference type="Pfam" id="PF00294">
    <property type="entry name" value="PfkB"/>
    <property type="match status" value="1"/>
</dbReference>
<dbReference type="SUPFAM" id="SSF46785">
    <property type="entry name" value="Winged helix' DNA-binding domain"/>
    <property type="match status" value="1"/>
</dbReference>
<dbReference type="PROSITE" id="PS00583">
    <property type="entry name" value="PFKB_KINASES_1"/>
    <property type="match status" value="1"/>
</dbReference>
<dbReference type="PANTHER" id="PTHR42909:SF4">
    <property type="entry name" value="CARBOHYDRATE KINASE, PFKB FAMILY"/>
    <property type="match status" value="1"/>
</dbReference>
<evidence type="ECO:0000256" key="2">
    <source>
        <dbReference type="ARBA" id="ARBA00022777"/>
    </source>
</evidence>
<name>A0ABV8A3R9_9DEIO</name>
<dbReference type="InterPro" id="IPR011611">
    <property type="entry name" value="PfkB_dom"/>
</dbReference>
<dbReference type="Gene3D" id="3.40.1190.20">
    <property type="match status" value="1"/>
</dbReference>
<dbReference type="GO" id="GO:0016301">
    <property type="term" value="F:kinase activity"/>
    <property type="evidence" value="ECO:0007669"/>
    <property type="project" value="UniProtKB-KW"/>
</dbReference>
<dbReference type="Pfam" id="PF13412">
    <property type="entry name" value="HTH_24"/>
    <property type="match status" value="1"/>
</dbReference>
<comment type="caution">
    <text evidence="4">The sequence shown here is derived from an EMBL/GenBank/DDBJ whole genome shotgun (WGS) entry which is preliminary data.</text>
</comment>
<dbReference type="CDD" id="cd01941">
    <property type="entry name" value="YeiC_kinase_like"/>
    <property type="match status" value="1"/>
</dbReference>
<dbReference type="InterPro" id="IPR002173">
    <property type="entry name" value="Carboh/pur_kinase_PfkB_CS"/>
</dbReference>
<evidence type="ECO:0000256" key="1">
    <source>
        <dbReference type="ARBA" id="ARBA00022679"/>
    </source>
</evidence>
<keyword evidence="2 4" id="KW-0418">Kinase</keyword>
<dbReference type="SUPFAM" id="SSF53613">
    <property type="entry name" value="Ribokinase-like"/>
    <property type="match status" value="1"/>
</dbReference>
<dbReference type="Proteomes" id="UP001595748">
    <property type="component" value="Unassembled WGS sequence"/>
</dbReference>
<proteinExistence type="predicted"/>
<dbReference type="RefSeq" id="WP_380075336.1">
    <property type="nucleotide sequence ID" value="NZ_JBHRZF010000001.1"/>
</dbReference>
<dbReference type="EMBL" id="JBHRZF010000001">
    <property type="protein sequence ID" value="MFC3859166.1"/>
    <property type="molecule type" value="Genomic_DNA"/>
</dbReference>
<sequence length="368" mass="38554">MKLTPREQELLALIRQAPLSSPEELARRLGSTRAAVNVHVSNLIRKGALLGRGYLLPASQQQRVVVIGGANMDFKSRTLGAAIPTTSNPGTTQQAVGGVGRNIAENLARLGISVSLISAVGRDALGDILLSETEKTGVDVRGVLRSTNASTGTYTAVLDHAGELLVAVAAMGVMDELTPAALQERRAHLSGAAWIVTDGNLPADTLSRVLDLAAQANIKTIFEPVSVPKATRLLPALNAGFSPHAVTPNVDELAALVGREVEGTDAAIRAAALELHARGIELVWVRRGQQGSLLSNPTAFQSFPARPAQVVDVTGAGDAMLAAFIAALLDDRTPAQAVQFAHAAAALTIESPFTVRPDLSRQAVQERQ</sequence>
<keyword evidence="5" id="KW-1185">Reference proteome</keyword>
<feature type="domain" description="Carbohydrate kinase PfkB" evidence="3">
    <location>
        <begin position="62"/>
        <end position="352"/>
    </location>
</feature>
<accession>A0ABV8A3R9</accession>
<evidence type="ECO:0000313" key="4">
    <source>
        <dbReference type="EMBL" id="MFC3859166.1"/>
    </source>
</evidence>